<dbReference type="AlphaFoldDB" id="A0A250Y5F3"/>
<dbReference type="RefSeq" id="XP_073917895.1">
    <property type="nucleotide sequence ID" value="XM_074061794.1"/>
</dbReference>
<evidence type="ECO:0000256" key="4">
    <source>
        <dbReference type="SAM" id="MobiDB-lite"/>
    </source>
</evidence>
<name>A0A250Y5F3_CASCN</name>
<feature type="region of interest" description="Disordered" evidence="4">
    <location>
        <begin position="134"/>
        <end position="170"/>
    </location>
</feature>
<dbReference type="FunFam" id="1.10.472.80:FF:000018">
    <property type="entry name" value="TBC1 domain family member 2B"/>
    <property type="match status" value="1"/>
</dbReference>
<keyword evidence="2 3" id="KW-0175">Coiled coil</keyword>
<dbReference type="OrthoDB" id="294251at2759"/>
<dbReference type="GO" id="GO:0005096">
    <property type="term" value="F:GTPase activator activity"/>
    <property type="evidence" value="ECO:0007669"/>
    <property type="project" value="UniProtKB-KW"/>
</dbReference>
<dbReference type="SUPFAM" id="SSF47923">
    <property type="entry name" value="Ypt/Rab-GAP domain of gyp1p"/>
    <property type="match status" value="2"/>
</dbReference>
<protein>
    <submittedName>
        <fullName evidence="6 7">TBC1 domain family member 2B</fullName>
    </submittedName>
</protein>
<evidence type="ECO:0000259" key="5">
    <source>
        <dbReference type="PROSITE" id="PS50086"/>
    </source>
</evidence>
<dbReference type="FunFam" id="1.10.287.1490:FF:000020">
    <property type="entry name" value="TBC1 domain family member 2B isoform X2"/>
    <property type="match status" value="1"/>
</dbReference>
<reference evidence="7" key="2">
    <citation type="submission" date="2025-04" db="UniProtKB">
        <authorList>
            <consortium name="RefSeq"/>
        </authorList>
    </citation>
    <scope>IDENTIFICATION</scope>
</reference>
<dbReference type="Gene3D" id="1.10.472.80">
    <property type="entry name" value="Ypt/Rab-GAP domain of gyp1p, domain 3"/>
    <property type="match status" value="1"/>
</dbReference>
<feature type="coiled-coil region" evidence="3">
    <location>
        <begin position="278"/>
        <end position="312"/>
    </location>
</feature>
<dbReference type="PROSITE" id="PS50086">
    <property type="entry name" value="TBC_RABGAP"/>
    <property type="match status" value="1"/>
</dbReference>
<feature type="compositionally biased region" description="Basic and acidic residues" evidence="4">
    <location>
        <begin position="135"/>
        <end position="152"/>
    </location>
</feature>
<keyword evidence="1" id="KW-0343">GTPase activation</keyword>
<proteinExistence type="predicted"/>
<organism evidence="6">
    <name type="scientific">Castor canadensis</name>
    <name type="common">American beaver</name>
    <dbReference type="NCBI Taxonomy" id="51338"/>
    <lineage>
        <taxon>Eukaryota</taxon>
        <taxon>Metazoa</taxon>
        <taxon>Chordata</taxon>
        <taxon>Craniata</taxon>
        <taxon>Vertebrata</taxon>
        <taxon>Euteleostomi</taxon>
        <taxon>Mammalia</taxon>
        <taxon>Eutheria</taxon>
        <taxon>Euarchontoglires</taxon>
        <taxon>Glires</taxon>
        <taxon>Rodentia</taxon>
        <taxon>Castorimorpha</taxon>
        <taxon>Castoridae</taxon>
        <taxon>Castor</taxon>
    </lineage>
</organism>
<evidence type="ECO:0000313" key="7">
    <source>
        <dbReference type="RefSeq" id="XP_020019933.1"/>
    </source>
</evidence>
<dbReference type="GeneID" id="109686825"/>
<dbReference type="InterPro" id="IPR050302">
    <property type="entry name" value="Rab_GAP_TBC_domain"/>
</dbReference>
<evidence type="ECO:0000256" key="1">
    <source>
        <dbReference type="ARBA" id="ARBA00022468"/>
    </source>
</evidence>
<feature type="region of interest" description="Disordered" evidence="4">
    <location>
        <begin position="333"/>
        <end position="353"/>
    </location>
</feature>
<dbReference type="InterPro" id="IPR000195">
    <property type="entry name" value="Rab-GAP-TBC_dom"/>
</dbReference>
<evidence type="ECO:0000256" key="3">
    <source>
        <dbReference type="SAM" id="Coils"/>
    </source>
</evidence>
<dbReference type="PANTHER" id="PTHR47219:SF20">
    <property type="entry name" value="TBC1 DOMAIN FAMILY MEMBER 2B"/>
    <property type="match status" value="1"/>
</dbReference>
<dbReference type="SMART" id="SM00164">
    <property type="entry name" value="TBC"/>
    <property type="match status" value="1"/>
</dbReference>
<dbReference type="PANTHER" id="PTHR47219">
    <property type="entry name" value="RAB GTPASE-ACTIVATING PROTEIN 1-LIKE"/>
    <property type="match status" value="1"/>
</dbReference>
<dbReference type="CTD" id="23102"/>
<dbReference type="Pfam" id="PF00566">
    <property type="entry name" value="RabGAP-TBC"/>
    <property type="match status" value="1"/>
</dbReference>
<dbReference type="InterPro" id="IPR035969">
    <property type="entry name" value="Rab-GAP_TBC_sf"/>
</dbReference>
<dbReference type="GO" id="GO:0031410">
    <property type="term" value="C:cytoplasmic vesicle"/>
    <property type="evidence" value="ECO:0007669"/>
    <property type="project" value="UniProtKB-ARBA"/>
</dbReference>
<feature type="coiled-coil region" evidence="3">
    <location>
        <begin position="359"/>
        <end position="407"/>
    </location>
</feature>
<feature type="region of interest" description="Disordered" evidence="4">
    <location>
        <begin position="184"/>
        <end position="204"/>
    </location>
</feature>
<dbReference type="KEGG" id="ccan:109686825"/>
<dbReference type="GO" id="GO:0031267">
    <property type="term" value="F:small GTPase binding"/>
    <property type="evidence" value="ECO:0007669"/>
    <property type="project" value="TreeGrafter"/>
</dbReference>
<dbReference type="Gene3D" id="1.10.8.270">
    <property type="entry name" value="putative rabgap domain of human tbc1 domain family member 14 like domains"/>
    <property type="match status" value="1"/>
</dbReference>
<feature type="compositionally biased region" description="Polar residues" evidence="4">
    <location>
        <begin position="193"/>
        <end position="204"/>
    </location>
</feature>
<evidence type="ECO:0000313" key="6">
    <source>
        <dbReference type="EMBL" id="JAV38857.1"/>
    </source>
</evidence>
<evidence type="ECO:0000256" key="2">
    <source>
        <dbReference type="ARBA" id="ARBA00023054"/>
    </source>
</evidence>
<gene>
    <name evidence="6" type="primary">TBC1D2B</name>
    <name evidence="7" type="synonym">Tbc1d2b</name>
</gene>
<reference evidence="6" key="1">
    <citation type="journal article" date="2017" name="G3 (Bethesda)">
        <title>De Novo Genome and Transcriptome Assembly of the Canadian Beaver (Castor canadensis).</title>
        <authorList>
            <person name="Lok S."/>
            <person name="Paton T.A."/>
            <person name="Wang Z."/>
            <person name="Kaur G."/>
            <person name="Walker S."/>
            <person name="Yuen R.K."/>
            <person name="Sung W.W."/>
            <person name="Whitney J."/>
            <person name="Buchanan J.A."/>
            <person name="Trost B."/>
            <person name="Singh N."/>
            <person name="Apresto B."/>
            <person name="Chen N."/>
            <person name="Coole M."/>
            <person name="Dawson T.J."/>
            <person name="Ho K.Y."/>
            <person name="Hu Z."/>
            <person name="Pullenayegum S."/>
            <person name="Samler K."/>
            <person name="Shipstone A."/>
            <person name="Tsoi F."/>
            <person name="Wang T."/>
            <person name="Pereira S.L."/>
            <person name="Rostami P."/>
            <person name="Ryan C.A."/>
            <person name="Tong A.H."/>
            <person name="Ng K."/>
            <person name="Sundaravadanam Y."/>
            <person name="Simpson J.T."/>
            <person name="Lim B.K."/>
            <person name="Engstrom M.D."/>
            <person name="Dutton C.J."/>
            <person name="Kerr K.C."/>
            <person name="Franke M."/>
            <person name="Rapley W."/>
            <person name="Wintle R.F."/>
            <person name="Scherer S.W."/>
        </authorList>
    </citation>
    <scope>NUCLEOTIDE SEQUENCE</scope>
    <source>
        <strain evidence="6">ROM106880</strain>
        <tissue evidence="6">Muscle</tissue>
    </source>
</reference>
<dbReference type="RefSeq" id="XP_020019933.1">
    <property type="nucleotide sequence ID" value="XM_020164344.1"/>
</dbReference>
<sequence length="836" mass="96400">MTYWLQELQQKRWEYCNNLDMVKWDSRTSPTPGDLPKGLVARDNSDLIYPHPNASAEKARNVLAVETIPVPGELVGEQAANQPAPGHPNTINFYSLKQWGNELKNSMSSFRPGRGHDSRRTVFYTNEEWELLDPPPKDLEESVVQEERKKQMPEGNKGVTGSGFPFDFGRNPYKGKRPLKDIIGSYKNRHSSGDPSSEGLSGSGNISVLASEMQLQVQSQQEELERLKKELSSQKELVRLLQQTVRSSQYDKYFTSSRLCEGIPGDTLELLHQKDDQILGLSSQLERFTLEKESLQQEVRTLKGKVGELNERLGMLMETIQAKDEVIIKLSESEGSVASPTSGPCSPLATPTSRDQLELDRLKDNLQGYKTQNKFLNKEILELSALRRNAERRERDLMAKYSSLEAKLCQVESKYLILLQEMKTPVCSEEQGPARDVIAQLLEDALQVESHEQPEQALIKPHLVSEYDIYGFRTVPDDDEEEKLVAKVRALDLKTLYLTENQEVSTGVKWENYFASTMNRDMARSPEIKTLIRAGIPHEHRSKVWKWCVDLHRRKLKGCAEPGYFQTLLQKALEKQNPASKQIELDLLRTLPNNKHYSCPTSEGIQKLRNVLLAFSWRNPDIGYCQGLNRLVAVALLYLEQEDAFWCLVTIVEVFMPRDYYTKTLLGSQVDQRVFRDLMSEKLPRLHAHLEQHKVDYTLITFNWFLVVFVDSVVSDILFKIWDSFLYEGPKVIFRFALALFKYKEEEILKLQDSMSIFKYLRYFTRTILDARKLISISFGDLNPFPLRQIRNRRAYHLEKVRLELTELEAIREDFLRERDTSPDKGELVSDEEEDT</sequence>
<dbReference type="EMBL" id="GFFV01001088">
    <property type="protein sequence ID" value="JAV38857.1"/>
    <property type="molecule type" value="Transcribed_RNA"/>
</dbReference>
<accession>A0A250Y5F3</accession>
<dbReference type="GO" id="GO:0005829">
    <property type="term" value="C:cytosol"/>
    <property type="evidence" value="ECO:0007669"/>
    <property type="project" value="UniProtKB-ARBA"/>
</dbReference>
<dbReference type="FunFam" id="1.10.8.270:FF:000014">
    <property type="entry name" value="Putative TBC1 domain family member 2B"/>
    <property type="match status" value="1"/>
</dbReference>
<feature type="domain" description="Rab-GAP TBC" evidence="5">
    <location>
        <begin position="535"/>
        <end position="729"/>
    </location>
</feature>
<feature type="coiled-coil region" evidence="3">
    <location>
        <begin position="210"/>
        <end position="244"/>
    </location>
</feature>